<protein>
    <submittedName>
        <fullName evidence="9">Type III secretion protein U</fullName>
    </submittedName>
</protein>
<feature type="transmembrane region" description="Helical" evidence="8">
    <location>
        <begin position="147"/>
        <end position="171"/>
    </location>
</feature>
<comment type="subcellular location">
    <subcellularLocation>
        <location evidence="1">Cell membrane</location>
        <topology evidence="1">Multi-pass membrane protein</topology>
    </subcellularLocation>
</comment>
<evidence type="ECO:0000256" key="2">
    <source>
        <dbReference type="ARBA" id="ARBA00010690"/>
    </source>
</evidence>
<evidence type="ECO:0000256" key="3">
    <source>
        <dbReference type="ARBA" id="ARBA00022475"/>
    </source>
</evidence>
<evidence type="ECO:0000313" key="9">
    <source>
        <dbReference type="EMBL" id="SDE20867.1"/>
    </source>
</evidence>
<proteinExistence type="inferred from homology"/>
<dbReference type="AlphaFoldDB" id="A0A1G7B208"/>
<dbReference type="GO" id="GO:0005886">
    <property type="term" value="C:plasma membrane"/>
    <property type="evidence" value="ECO:0007669"/>
    <property type="project" value="UniProtKB-SubCell"/>
</dbReference>
<feature type="compositionally biased region" description="Basic and acidic residues" evidence="7">
    <location>
        <begin position="220"/>
        <end position="245"/>
    </location>
</feature>
<dbReference type="STRING" id="187868.SAMN05192589_113139"/>
<keyword evidence="3" id="KW-1003">Cell membrane</keyword>
<dbReference type="EMBL" id="FMZC01000013">
    <property type="protein sequence ID" value="SDE20867.1"/>
    <property type="molecule type" value="Genomic_DNA"/>
</dbReference>
<accession>A0A1G7B208</accession>
<reference evidence="9 10" key="1">
    <citation type="submission" date="2016-10" db="EMBL/GenBank/DDBJ databases">
        <authorList>
            <person name="de Groot N.N."/>
        </authorList>
    </citation>
    <scope>NUCLEOTIDE SEQUENCE [LARGE SCALE GENOMIC DNA]</scope>
    <source>
        <strain evidence="9 10">DSM 16619</strain>
    </source>
</reference>
<dbReference type="OrthoDB" id="9807950at2"/>
<dbReference type="PRINTS" id="PR00950">
    <property type="entry name" value="TYPE3IMSPROT"/>
</dbReference>
<organism evidence="9 10">
    <name type="scientific">Paracidovorax valerianellae</name>
    <dbReference type="NCBI Taxonomy" id="187868"/>
    <lineage>
        <taxon>Bacteria</taxon>
        <taxon>Pseudomonadati</taxon>
        <taxon>Pseudomonadota</taxon>
        <taxon>Betaproteobacteria</taxon>
        <taxon>Burkholderiales</taxon>
        <taxon>Comamonadaceae</taxon>
        <taxon>Paracidovorax</taxon>
    </lineage>
</organism>
<dbReference type="Gene3D" id="3.40.1690.10">
    <property type="entry name" value="secretion proteins EscU"/>
    <property type="match status" value="1"/>
</dbReference>
<feature type="transmembrane region" description="Helical" evidence="8">
    <location>
        <begin position="183"/>
        <end position="205"/>
    </location>
</feature>
<evidence type="ECO:0000256" key="8">
    <source>
        <dbReference type="SAM" id="Phobius"/>
    </source>
</evidence>
<keyword evidence="10" id="KW-1185">Reference proteome</keyword>
<dbReference type="PANTHER" id="PTHR30531">
    <property type="entry name" value="FLAGELLAR BIOSYNTHETIC PROTEIN FLHB"/>
    <property type="match status" value="1"/>
</dbReference>
<dbReference type="RefSeq" id="WP_092745228.1">
    <property type="nucleotide sequence ID" value="NZ_FMZC01000013.1"/>
</dbReference>
<gene>
    <name evidence="9" type="ORF">SAMN05192589_113139</name>
</gene>
<dbReference type="InterPro" id="IPR029025">
    <property type="entry name" value="T3SS_substrate_exporter_C"/>
</dbReference>
<evidence type="ECO:0000313" key="10">
    <source>
        <dbReference type="Proteomes" id="UP000198781"/>
    </source>
</evidence>
<keyword evidence="6 8" id="KW-0472">Membrane</keyword>
<feature type="transmembrane region" description="Helical" evidence="8">
    <location>
        <begin position="28"/>
        <end position="49"/>
    </location>
</feature>
<feature type="transmembrane region" description="Helical" evidence="8">
    <location>
        <begin position="85"/>
        <end position="112"/>
    </location>
</feature>
<evidence type="ECO:0000256" key="6">
    <source>
        <dbReference type="ARBA" id="ARBA00023136"/>
    </source>
</evidence>
<dbReference type="Pfam" id="PF01312">
    <property type="entry name" value="Bac_export_2"/>
    <property type="match status" value="1"/>
</dbReference>
<evidence type="ECO:0000256" key="7">
    <source>
        <dbReference type="SAM" id="MobiDB-lite"/>
    </source>
</evidence>
<dbReference type="InterPro" id="IPR006307">
    <property type="entry name" value="BsaZ-like"/>
</dbReference>
<sequence length="357" mass="38429">MSEKTEEATDKKLMDARKKGEVPKSQDLVAAAILVASLLVLMGSGPMLYDHIAKVVKTAMYQGIQAKDTQQVLALISSMVLDGAIAAFSLVVVSVLVAVIAMMAQVGVIVSFEAIQPKFEKLNPAEGLKKLINVRSLVELAKSIIKAVALGAVIWQIVLSLVPLIVGSAYLSVDGAGQVAWSSMLRLIGFSCLVFLIIGPVDFGLQRWLFMRDQRMSKDDIKRERKDSDGDPHVKGQQKSLRDELANSPPQERVPGATVVVTNPTHYAVALLYEEGVTPLPIIVAKGMDEQAAVIRGLATANRVPIIANPPLARALHRLPLNQPVSEELLEAVAVVLRWVADLDQLSASASEQTPPA</sequence>
<keyword evidence="4 8" id="KW-0812">Transmembrane</keyword>
<evidence type="ECO:0000256" key="4">
    <source>
        <dbReference type="ARBA" id="ARBA00022692"/>
    </source>
</evidence>
<evidence type="ECO:0000256" key="1">
    <source>
        <dbReference type="ARBA" id="ARBA00004651"/>
    </source>
</evidence>
<dbReference type="PANTHER" id="PTHR30531:SF12">
    <property type="entry name" value="FLAGELLAR BIOSYNTHETIC PROTEIN FLHB"/>
    <property type="match status" value="1"/>
</dbReference>
<dbReference type="InterPro" id="IPR006135">
    <property type="entry name" value="T3SS_substrate_exporter"/>
</dbReference>
<feature type="region of interest" description="Disordered" evidence="7">
    <location>
        <begin position="220"/>
        <end position="255"/>
    </location>
</feature>
<dbReference type="SUPFAM" id="SSF160544">
    <property type="entry name" value="EscU C-terminal domain-like"/>
    <property type="match status" value="1"/>
</dbReference>
<dbReference type="Proteomes" id="UP000198781">
    <property type="component" value="Unassembled WGS sequence"/>
</dbReference>
<dbReference type="GO" id="GO:0009306">
    <property type="term" value="P:protein secretion"/>
    <property type="evidence" value="ECO:0007669"/>
    <property type="project" value="InterPro"/>
</dbReference>
<name>A0A1G7B208_9BURK</name>
<keyword evidence="5 8" id="KW-1133">Transmembrane helix</keyword>
<dbReference type="NCBIfam" id="TIGR01404">
    <property type="entry name" value="FlhB_rel_III"/>
    <property type="match status" value="1"/>
</dbReference>
<comment type="similarity">
    <text evidence="2">Belongs to the type III secretion exporter family.</text>
</comment>
<evidence type="ECO:0000256" key="5">
    <source>
        <dbReference type="ARBA" id="ARBA00022989"/>
    </source>
</evidence>